<accession>A0A6A5CGQ1</accession>
<keyword evidence="2" id="KW-0963">Cytoplasm</keyword>
<reference evidence="7 8" key="1">
    <citation type="journal article" date="2019" name="Sci. Rep.">
        <title>Nanopore sequencing improves the draft genome of the human pathogenic amoeba Naegleria fowleri.</title>
        <authorList>
            <person name="Liechti N."/>
            <person name="Schurch N."/>
            <person name="Bruggmann R."/>
            <person name="Wittwer M."/>
        </authorList>
    </citation>
    <scope>NUCLEOTIDE SEQUENCE [LARGE SCALE GENOMIC DNA]</scope>
    <source>
        <strain evidence="7 8">ATCC 30894</strain>
    </source>
</reference>
<keyword evidence="8" id="KW-1185">Reference proteome</keyword>
<feature type="compositionally biased region" description="Polar residues" evidence="5">
    <location>
        <begin position="975"/>
        <end position="990"/>
    </location>
</feature>
<dbReference type="SMART" id="SM00233">
    <property type="entry name" value="PH"/>
    <property type="match status" value="3"/>
</dbReference>
<comment type="similarity">
    <text evidence="4">Belongs to the actin family. ARP1 subfamily.</text>
</comment>
<feature type="domain" description="PH" evidence="6">
    <location>
        <begin position="404"/>
        <end position="519"/>
    </location>
</feature>
<feature type="region of interest" description="Disordered" evidence="5">
    <location>
        <begin position="887"/>
        <end position="915"/>
    </location>
</feature>
<dbReference type="InterPro" id="IPR004000">
    <property type="entry name" value="Actin"/>
</dbReference>
<dbReference type="PROSITE" id="PS50003">
    <property type="entry name" value="PH_DOMAIN"/>
    <property type="match status" value="2"/>
</dbReference>
<evidence type="ECO:0000256" key="2">
    <source>
        <dbReference type="ARBA" id="ARBA00022490"/>
    </source>
</evidence>
<name>A0A6A5CGQ1_NAEFO</name>
<dbReference type="Gene3D" id="3.30.420.40">
    <property type="match status" value="2"/>
</dbReference>
<comment type="caution">
    <text evidence="7">The sequence shown here is derived from an EMBL/GenBank/DDBJ whole genome shotgun (WGS) entry which is preliminary data.</text>
</comment>
<feature type="region of interest" description="Disordered" evidence="5">
    <location>
        <begin position="930"/>
        <end position="1014"/>
    </location>
</feature>
<dbReference type="Proteomes" id="UP000444721">
    <property type="component" value="Unassembled WGS sequence"/>
</dbReference>
<evidence type="ECO:0000256" key="1">
    <source>
        <dbReference type="ARBA" id="ARBA00004245"/>
    </source>
</evidence>
<feature type="compositionally biased region" description="Basic and acidic residues" evidence="5">
    <location>
        <begin position="792"/>
        <end position="805"/>
    </location>
</feature>
<protein>
    <recommendedName>
        <fullName evidence="6">PH domain-containing protein</fullName>
    </recommendedName>
</protein>
<dbReference type="VEuPathDB" id="AmoebaDB:NF0005540"/>
<dbReference type="VEuPathDB" id="AmoebaDB:NF0005530"/>
<feature type="compositionally biased region" description="Acidic residues" evidence="5">
    <location>
        <begin position="768"/>
        <end position="782"/>
    </location>
</feature>
<dbReference type="InterPro" id="IPR011993">
    <property type="entry name" value="PH-like_dom_sf"/>
</dbReference>
<dbReference type="VEuPathDB" id="AmoebaDB:FDP41_000397"/>
<evidence type="ECO:0000256" key="3">
    <source>
        <dbReference type="ARBA" id="ARBA00023212"/>
    </source>
</evidence>
<dbReference type="GO" id="GO:0005856">
    <property type="term" value="C:cytoskeleton"/>
    <property type="evidence" value="ECO:0007669"/>
    <property type="project" value="UniProtKB-SubCell"/>
</dbReference>
<organism evidence="7 8">
    <name type="scientific">Naegleria fowleri</name>
    <name type="common">Brain eating amoeba</name>
    <dbReference type="NCBI Taxonomy" id="5763"/>
    <lineage>
        <taxon>Eukaryota</taxon>
        <taxon>Discoba</taxon>
        <taxon>Heterolobosea</taxon>
        <taxon>Tetramitia</taxon>
        <taxon>Eutetramitia</taxon>
        <taxon>Vahlkampfiidae</taxon>
        <taxon>Naegleria</taxon>
    </lineage>
</organism>
<dbReference type="Pfam" id="PF00022">
    <property type="entry name" value="Actin"/>
    <property type="match status" value="1"/>
</dbReference>
<dbReference type="SMART" id="SM00268">
    <property type="entry name" value="ACTIN"/>
    <property type="match status" value="1"/>
</dbReference>
<gene>
    <name evidence="7" type="ORF">FDP41_000397</name>
</gene>
<dbReference type="Gene3D" id="2.30.29.30">
    <property type="entry name" value="Pleckstrin-homology domain (PH domain)/Phosphotyrosine-binding domain (PTB)"/>
    <property type="match status" value="3"/>
</dbReference>
<proteinExistence type="inferred from homology"/>
<feature type="domain" description="PH" evidence="6">
    <location>
        <begin position="581"/>
        <end position="684"/>
    </location>
</feature>
<feature type="compositionally biased region" description="Low complexity" evidence="5">
    <location>
        <begin position="930"/>
        <end position="945"/>
    </location>
</feature>
<feature type="region of interest" description="Disordered" evidence="5">
    <location>
        <begin position="733"/>
        <end position="858"/>
    </location>
</feature>
<dbReference type="FunFam" id="3.30.420.40:FF:000188">
    <property type="entry name" value="Actin like 6B"/>
    <property type="match status" value="1"/>
</dbReference>
<keyword evidence="3" id="KW-0206">Cytoskeleton</keyword>
<evidence type="ECO:0000259" key="6">
    <source>
        <dbReference type="PROSITE" id="PS50003"/>
    </source>
</evidence>
<dbReference type="RefSeq" id="XP_044569211.1">
    <property type="nucleotide sequence ID" value="XM_044707332.1"/>
</dbReference>
<dbReference type="CDD" id="cd00821">
    <property type="entry name" value="PH"/>
    <property type="match status" value="2"/>
</dbReference>
<dbReference type="SUPFAM" id="SSF50729">
    <property type="entry name" value="PH domain-like"/>
    <property type="match status" value="3"/>
</dbReference>
<dbReference type="Gene3D" id="3.90.640.10">
    <property type="entry name" value="Actin, Chain A, domain 4"/>
    <property type="match status" value="1"/>
</dbReference>
<feature type="region of interest" description="Disordered" evidence="5">
    <location>
        <begin position="543"/>
        <end position="563"/>
    </location>
</feature>
<feature type="compositionally biased region" description="Polar residues" evidence="5">
    <location>
        <begin position="55"/>
        <end position="86"/>
    </location>
</feature>
<dbReference type="InterPro" id="IPR001849">
    <property type="entry name" value="PH_domain"/>
</dbReference>
<dbReference type="VEuPathDB" id="AmoebaDB:NfTy_000850"/>
<dbReference type="SUPFAM" id="SSF53067">
    <property type="entry name" value="Actin-like ATPase domain"/>
    <property type="match status" value="2"/>
</dbReference>
<dbReference type="InterPro" id="IPR043129">
    <property type="entry name" value="ATPase_NBD"/>
</dbReference>
<feature type="compositionally biased region" description="Polar residues" evidence="5">
    <location>
        <begin position="734"/>
        <end position="743"/>
    </location>
</feature>
<feature type="compositionally biased region" description="Basic and acidic residues" evidence="5">
    <location>
        <begin position="820"/>
        <end position="846"/>
    </location>
</feature>
<dbReference type="GeneID" id="68107615"/>
<evidence type="ECO:0000256" key="5">
    <source>
        <dbReference type="SAM" id="MobiDB-lite"/>
    </source>
</evidence>
<feature type="region of interest" description="Disordered" evidence="5">
    <location>
        <begin position="47"/>
        <end position="96"/>
    </location>
</feature>
<evidence type="ECO:0000313" key="7">
    <source>
        <dbReference type="EMBL" id="KAF0984498.1"/>
    </source>
</evidence>
<dbReference type="EMBL" id="VFQX01000002">
    <property type="protein sequence ID" value="KAF0984498.1"/>
    <property type="molecule type" value="Genomic_DNA"/>
</dbReference>
<dbReference type="OrthoDB" id="10516883at2759"/>
<dbReference type="Pfam" id="PF00169">
    <property type="entry name" value="PH"/>
    <property type="match status" value="2"/>
</dbReference>
<comment type="subcellular location">
    <subcellularLocation>
        <location evidence="1">Cytoplasm</location>
        <location evidence="1">Cytoskeleton</location>
    </subcellularLocation>
</comment>
<feature type="compositionally biased region" description="Basic and acidic residues" evidence="5">
    <location>
        <begin position="896"/>
        <end position="915"/>
    </location>
</feature>
<sequence length="1488" mass="167346">MLQNQQQSITRPRHSHALSTTIIGEAIFKIMIEDKTKTNLLNTMMKIGGKDEPQKNSQNQLVQPSSNNNNQINTRDDGSQISSRQSMGGGIMDDSHDDTAEIEVTLSTAAEKKKKRRSFSNVIQQTTMNISKGISSLQFKSRGVALRVNELLVYTIKDSHQNRKLKANLHLTNASVTMDPLYKNCIKIETREKILRIMIEDESIRKGWFYSLNEQTKRKEEALIASHFSSSSFVGGDDDDGDTGGDSENCLNASMVVLQPTPLNSALNQISIVESMVSQFTNQINEMNPHEYFDPNSNLLAEPPTGRKRRVKFPSFEISGTTNDVLDSINPTPTTTTTTHTSCLVEPIVKEHLSMLTTEFSNLQHLTFASAIAHLTLIGHSVMESAQIEANPQTILNHMTGGSSILRQGYLIKAGPNDHQPWKKRYCVLTQSREFRYLEDFGGTLQGLFSVENANVSRIHMDASTHIIPFATTTQDNNGCVTRRFLFMIETIDGIVYKFEAPSYVSMKSWFQSFERCGCRTKLDDGVIWSGKLWKERLTTPMSTTTSTTTTTNVSNPMSTTTNVSTNTTCRTCATTTSGGDAISSGTTLHTSQWIPRHVVLLESNELKYYNKKGGTLVGTIKLEDSYVNRVTCAAVGGTNATTCNDQMHHCLFKIYTPERSHQFQAKDEETLQKWIQTILQYGCKLRNEMDPEPVFKKKLDQFYLNSTVMLEQQEKLQDYIVDEEMLKSKLLRNKSQASNTARMMNVRKAQPHDSSQYGEQRLKQEHSDEEVSNQKSEDDEPFQTIPSTNVEKVETLKRMNENHSQESMTSSPYRPPPSLHEEEQHDPVVGDRIHAPTKDLSKESKSSSSNDDDDDEVVVMIPTSFETIIIENRETVPNEIMTTSSFITTTTTTTTEEKEIPSFETTKDDDEKSSTHFELAMRNAESHLLESLSPNNNNNTSNDLTKSEDEEPTISTNHSSPHHTQRGCTEDTPLPSSSRTITTTQIALHSQSPPSSSSLQETKDVISKTQSVEPRQSKEFFITSFKAHCQEKVIGEAIQKTLQKEEQVSPQVTHSNEQYHHESNHDTHYYKVSNPSFSSAQPTFVYEVVQGLSPTIVIDHGSGVLKAGLADEEYPSAVFCNMIGRLKEYSIAKGMMMNVHHLHHHHYVGRRATTTTTTNPSQQLYFGDGAQALRSLLSLSYPVEKGIVKNFEDCEMMLQYTQDRLGLESFSDHPVLLTESPDNPRAKRERQTQMMFETFDVPYLYMAKSAVLALFAYGRTTGMCLDSGDGVSHVVPIYEGYSLPHAVNRLNLAGKDLTHYMIQLLNERQNSPFTQNGTSAFEIVKCLKEELCEVQQTSTTTLNPTVVNYELPDGSSVSVGEERFKCPELLFNPSLTGHHDSLGIVELCKKTIYDTDIDLRKTLAQNIFLSGGSTQFKGLQTRLQHDLQQVLPYSQKVRVSNSIHDSQQYLAWIGGSILGKMSRFTYDAMSREEYDEMGPHHAHVKFM</sequence>
<evidence type="ECO:0000256" key="4">
    <source>
        <dbReference type="ARBA" id="ARBA00038483"/>
    </source>
</evidence>
<evidence type="ECO:0000313" key="8">
    <source>
        <dbReference type="Proteomes" id="UP000444721"/>
    </source>
</evidence>
<dbReference type="PANTHER" id="PTHR11937">
    <property type="entry name" value="ACTIN"/>
    <property type="match status" value="1"/>
</dbReference>